<evidence type="ECO:0008006" key="4">
    <source>
        <dbReference type="Google" id="ProtNLM"/>
    </source>
</evidence>
<dbReference type="InterPro" id="IPR038586">
    <property type="entry name" value="Tctex-1-like_sf"/>
</dbReference>
<dbReference type="AlphaFoldDB" id="A0A9P0GLE1"/>
<dbReference type="CDD" id="cd21459">
    <property type="entry name" value="DLC-like_TCTEX1D2"/>
    <property type="match status" value="1"/>
</dbReference>
<dbReference type="Pfam" id="PF03645">
    <property type="entry name" value="Tctex-1"/>
    <property type="match status" value="1"/>
</dbReference>
<evidence type="ECO:0000256" key="1">
    <source>
        <dbReference type="ARBA" id="ARBA00005361"/>
    </source>
</evidence>
<name>A0A9P0GLE1_9CUCU</name>
<dbReference type="GO" id="GO:0045505">
    <property type="term" value="F:dynein intermediate chain binding"/>
    <property type="evidence" value="ECO:0007669"/>
    <property type="project" value="TreeGrafter"/>
</dbReference>
<keyword evidence="3" id="KW-1185">Reference proteome</keyword>
<evidence type="ECO:0000313" key="2">
    <source>
        <dbReference type="EMBL" id="CAH1113348.1"/>
    </source>
</evidence>
<sequence length="143" mass="16031">MQDSVINITEKISEDVKDEAEDVSSADGSYQIKPSLQAKFKEIPVKEIIRNVVGAILTGKSYDAELAKKWTINIANEVSDKVKDLEMKRYKHVVQVIIGEMRGAGVKCGARCVWDSDVDNYTSEIFINDTIFCVTAVFAIYLY</sequence>
<dbReference type="OrthoDB" id="10260741at2759"/>
<dbReference type="GO" id="GO:0007018">
    <property type="term" value="P:microtubule-based movement"/>
    <property type="evidence" value="ECO:0007669"/>
    <property type="project" value="TreeGrafter"/>
</dbReference>
<dbReference type="InterPro" id="IPR005334">
    <property type="entry name" value="Tctex-1-like"/>
</dbReference>
<dbReference type="GO" id="GO:0005737">
    <property type="term" value="C:cytoplasm"/>
    <property type="evidence" value="ECO:0007669"/>
    <property type="project" value="TreeGrafter"/>
</dbReference>
<dbReference type="EMBL" id="OV651819">
    <property type="protein sequence ID" value="CAH1113348.1"/>
    <property type="molecule type" value="Genomic_DNA"/>
</dbReference>
<evidence type="ECO:0000313" key="3">
    <source>
        <dbReference type="Proteomes" id="UP001153636"/>
    </source>
</evidence>
<organism evidence="2 3">
    <name type="scientific">Psylliodes chrysocephalus</name>
    <dbReference type="NCBI Taxonomy" id="3402493"/>
    <lineage>
        <taxon>Eukaryota</taxon>
        <taxon>Metazoa</taxon>
        <taxon>Ecdysozoa</taxon>
        <taxon>Arthropoda</taxon>
        <taxon>Hexapoda</taxon>
        <taxon>Insecta</taxon>
        <taxon>Pterygota</taxon>
        <taxon>Neoptera</taxon>
        <taxon>Endopterygota</taxon>
        <taxon>Coleoptera</taxon>
        <taxon>Polyphaga</taxon>
        <taxon>Cucujiformia</taxon>
        <taxon>Chrysomeloidea</taxon>
        <taxon>Chrysomelidae</taxon>
        <taxon>Galerucinae</taxon>
        <taxon>Alticini</taxon>
        <taxon>Psylliodes</taxon>
    </lineage>
</organism>
<protein>
    <recommendedName>
        <fullName evidence="4">Dynein light chain</fullName>
    </recommendedName>
</protein>
<dbReference type="PANTHER" id="PTHR21255">
    <property type="entry name" value="T-COMPLEX-ASSOCIATED-TESTIS-EXPRESSED 1/ DYNEIN LIGHT CHAIN"/>
    <property type="match status" value="1"/>
</dbReference>
<comment type="similarity">
    <text evidence="1">Belongs to the dynein light chain Tctex-type family.</text>
</comment>
<gene>
    <name evidence="2" type="ORF">PSYICH_LOCUS13208</name>
</gene>
<dbReference type="GO" id="GO:0005868">
    <property type="term" value="C:cytoplasmic dynein complex"/>
    <property type="evidence" value="ECO:0007669"/>
    <property type="project" value="TreeGrafter"/>
</dbReference>
<accession>A0A9P0GLE1</accession>
<dbReference type="Proteomes" id="UP001153636">
    <property type="component" value="Chromosome 7"/>
</dbReference>
<dbReference type="PANTHER" id="PTHR21255:SF7">
    <property type="entry name" value="DYNEIN LIGHT CHAIN TCTEX-TYPE PROTEIN 2B"/>
    <property type="match status" value="1"/>
</dbReference>
<proteinExistence type="inferred from homology"/>
<reference evidence="2" key="1">
    <citation type="submission" date="2022-01" db="EMBL/GenBank/DDBJ databases">
        <authorList>
            <person name="King R."/>
        </authorList>
    </citation>
    <scope>NUCLEOTIDE SEQUENCE</scope>
</reference>
<dbReference type="Gene3D" id="3.30.1140.40">
    <property type="entry name" value="Tctex-1"/>
    <property type="match status" value="1"/>
</dbReference>